<dbReference type="Proteomes" id="UP000515861">
    <property type="component" value="Chromosome"/>
</dbReference>
<feature type="domain" description="Rcc01698-like C-terminal" evidence="2">
    <location>
        <begin position="426"/>
        <end position="521"/>
    </location>
</feature>
<feature type="domain" description="Tip attachment protein J" evidence="1">
    <location>
        <begin position="185"/>
        <end position="336"/>
    </location>
</feature>
<proteinExistence type="predicted"/>
<evidence type="ECO:0000259" key="2">
    <source>
        <dbReference type="Pfam" id="PF23666"/>
    </source>
</evidence>
<reference evidence="3 4" key="1">
    <citation type="submission" date="2020-08" db="EMBL/GenBank/DDBJ databases">
        <title>Sphingomonas sp. sand1-3 16S ribosomal RNA gene Genome sequencing and assembly.</title>
        <authorList>
            <person name="Kang M."/>
        </authorList>
    </citation>
    <scope>NUCLEOTIDE SEQUENCE [LARGE SCALE GENOMIC DNA]</scope>
    <source>
        <strain evidence="4">sand1-3</strain>
    </source>
</reference>
<accession>A0A7G9L2G3</accession>
<dbReference type="Pfam" id="PF13550">
    <property type="entry name" value="Phage-tail_3"/>
    <property type="match status" value="1"/>
</dbReference>
<dbReference type="RefSeq" id="WP_187479767.1">
    <property type="nucleotide sequence ID" value="NZ_CP060697.1"/>
</dbReference>
<name>A0A7G9L2G3_9SPHN</name>
<dbReference type="InterPro" id="IPR056490">
    <property type="entry name" value="Rcc01698_C"/>
</dbReference>
<organism evidence="3 4">
    <name type="scientific">Sphingomonas sabuli</name>
    <dbReference type="NCBI Taxonomy" id="2764186"/>
    <lineage>
        <taxon>Bacteria</taxon>
        <taxon>Pseudomonadati</taxon>
        <taxon>Pseudomonadota</taxon>
        <taxon>Alphaproteobacteria</taxon>
        <taxon>Sphingomonadales</taxon>
        <taxon>Sphingomonadaceae</taxon>
        <taxon>Sphingomonas</taxon>
    </lineage>
</organism>
<evidence type="ECO:0000313" key="3">
    <source>
        <dbReference type="EMBL" id="QNM82812.1"/>
    </source>
</evidence>
<sequence length="670" mass="69823">MGDLAVQTSSYGTPIPKIFGTMRVAGSIVWSTDLVEQSETVAAKGQPDSVSYSCTVSFAVALSARRIRDVRRIWADGQLIRTAEGELSVGATLRLLDGSEDQAVDPLIASVEGIGATPAYRGLALAVFEDMELASFGNRIPFLTFEVDADGEPIGVDTILFDASDGAIVTSGQPSIGGYAAHGPSIAAAVSPLVAIFQPNLTDDGDAISDVAEQAQSVESAELGCSVEGGKIARLERSTARARSLPSSVTLAYYDAARDYQAGAARSATEGIGGAPERTELPAVVDASSAKAIVATHLARRWAQRDRLQICLPPKRMAVRPGTIVDLAGQGRWRVDVATLDGLVAKLELTPVYSSLAPIPGDSGRALTSTAKLLAPTRLELIELPAFDGSNATLPVVVAAASGKSVPMEIAIGGRTVVSRTAPVPAVLGSVLSPPDPASSALFDLRNSVDVQIDDHQHWLESRDDDALASGANLAVVGIEIMQFGTATPLGDGRFRLGRLLRGRFGTEWACGEHGAGEPFVLLDRNRLVPLPLTAQDLGAVVEAVPAGRADGDAQPTRLTVFGDALRPPSPVHLRAERGTDGTLACTWVRRSAAGWAWLDEVDAPLGSAVERYRATLRGPGGAVTVEISLPLATFNADQVAAVGAGAADIVVVQIGDLALSRPAILRVTL</sequence>
<protein>
    <submittedName>
        <fullName evidence="3">Uncharacterized protein</fullName>
    </submittedName>
</protein>
<dbReference type="Pfam" id="PF23666">
    <property type="entry name" value="Rcc01698_C"/>
    <property type="match status" value="1"/>
</dbReference>
<dbReference type="KEGG" id="ssau:H8M03_00070"/>
<dbReference type="InterPro" id="IPR032876">
    <property type="entry name" value="J_dom"/>
</dbReference>
<gene>
    <name evidence="3" type="ORF">H8M03_00070</name>
</gene>
<dbReference type="EMBL" id="CP060697">
    <property type="protein sequence ID" value="QNM82812.1"/>
    <property type="molecule type" value="Genomic_DNA"/>
</dbReference>
<evidence type="ECO:0000259" key="1">
    <source>
        <dbReference type="Pfam" id="PF13550"/>
    </source>
</evidence>
<keyword evidence="4" id="KW-1185">Reference proteome</keyword>
<evidence type="ECO:0000313" key="4">
    <source>
        <dbReference type="Proteomes" id="UP000515861"/>
    </source>
</evidence>
<dbReference type="AlphaFoldDB" id="A0A7G9L2G3"/>